<organism evidence="1 2">
    <name type="scientific">Vibrio casei</name>
    <dbReference type="NCBI Taxonomy" id="673372"/>
    <lineage>
        <taxon>Bacteria</taxon>
        <taxon>Pseudomonadati</taxon>
        <taxon>Pseudomonadota</taxon>
        <taxon>Gammaproteobacteria</taxon>
        <taxon>Vibrionales</taxon>
        <taxon>Vibrionaceae</taxon>
        <taxon>Vibrio</taxon>
    </lineage>
</organism>
<dbReference type="AlphaFoldDB" id="A0A368LMU6"/>
<reference evidence="1 2" key="1">
    <citation type="journal article" date="2017" name="Elife">
        <title>Extensive horizontal gene transfer in cheese-associated bacteria.</title>
        <authorList>
            <person name="Bonham K.S."/>
            <person name="Wolfe B.E."/>
            <person name="Dutton R.J."/>
        </authorList>
    </citation>
    <scope>NUCLEOTIDE SEQUENCE [LARGE SCALE GENOMIC DNA]</scope>
    <source>
        <strain evidence="1 2">JB196</strain>
    </source>
</reference>
<sequence>MDLKSLAEFKDVTQRFHSSYHLANIALSDLSENLLSKDNKSAYDDFIIRDKNSNEVISKVSYFHTLKGLKHDGPISQVIAHGFLNWIYAAWNDKYRELISKELGVNCNEVMCNVMGDIRILRNSISHDFGFIEADLIKLTELTWFPKGRIILMSEDMDKIQIKINQMVVYIKNT</sequence>
<evidence type="ECO:0000313" key="2">
    <source>
        <dbReference type="Proteomes" id="UP000252479"/>
    </source>
</evidence>
<dbReference type="Proteomes" id="UP000252479">
    <property type="component" value="Unassembled WGS sequence"/>
</dbReference>
<accession>A0A368LMU6</accession>
<protein>
    <recommendedName>
        <fullName evidence="3">RiboL-PSP-HEPN domain-containing protein</fullName>
    </recommendedName>
</protein>
<proteinExistence type="predicted"/>
<dbReference type="EMBL" id="QPGL01000001">
    <property type="protein sequence ID" value="RCS73202.1"/>
    <property type="molecule type" value="Genomic_DNA"/>
</dbReference>
<dbReference type="RefSeq" id="WP_086958503.1">
    <property type="nucleotide sequence ID" value="NZ_FUKS01000006.1"/>
</dbReference>
<evidence type="ECO:0008006" key="3">
    <source>
        <dbReference type="Google" id="ProtNLM"/>
    </source>
</evidence>
<dbReference type="GeneID" id="303188460"/>
<evidence type="ECO:0000313" key="1">
    <source>
        <dbReference type="EMBL" id="RCS73202.1"/>
    </source>
</evidence>
<keyword evidence="2" id="KW-1185">Reference proteome</keyword>
<name>A0A368LMU6_9VIBR</name>
<gene>
    <name evidence="1" type="ORF">CIK83_05985</name>
</gene>
<comment type="caution">
    <text evidence="1">The sequence shown here is derived from an EMBL/GenBank/DDBJ whole genome shotgun (WGS) entry which is preliminary data.</text>
</comment>